<evidence type="ECO:0000313" key="1">
    <source>
        <dbReference type="EMBL" id="PBK59292.1"/>
    </source>
</evidence>
<accession>A0A2H3AWR7</accession>
<name>A0A2H3AWR7_9AGAR</name>
<protein>
    <submittedName>
        <fullName evidence="1">Uncharacterized protein</fullName>
    </submittedName>
</protein>
<dbReference type="EMBL" id="KZ293508">
    <property type="protein sequence ID" value="PBK59292.1"/>
    <property type="molecule type" value="Genomic_DNA"/>
</dbReference>
<dbReference type="Proteomes" id="UP000218334">
    <property type="component" value="Unassembled WGS sequence"/>
</dbReference>
<reference evidence="2" key="1">
    <citation type="journal article" date="2017" name="Nat. Ecol. Evol.">
        <title>Genome expansion and lineage-specific genetic innovations in the forest pathogenic fungi Armillaria.</title>
        <authorList>
            <person name="Sipos G."/>
            <person name="Prasanna A.N."/>
            <person name="Walter M.C."/>
            <person name="O'Connor E."/>
            <person name="Balint B."/>
            <person name="Krizsan K."/>
            <person name="Kiss B."/>
            <person name="Hess J."/>
            <person name="Varga T."/>
            <person name="Slot J."/>
            <person name="Riley R."/>
            <person name="Boka B."/>
            <person name="Rigling D."/>
            <person name="Barry K."/>
            <person name="Lee J."/>
            <person name="Mihaltcheva S."/>
            <person name="LaButti K."/>
            <person name="Lipzen A."/>
            <person name="Waldron R."/>
            <person name="Moloney N.M."/>
            <person name="Sperisen C."/>
            <person name="Kredics L."/>
            <person name="Vagvoelgyi C."/>
            <person name="Patrignani A."/>
            <person name="Fitzpatrick D."/>
            <person name="Nagy I."/>
            <person name="Doyle S."/>
            <person name="Anderson J.B."/>
            <person name="Grigoriev I.V."/>
            <person name="Gueldener U."/>
            <person name="Muensterkoetter M."/>
            <person name="Nagy L.G."/>
        </authorList>
    </citation>
    <scope>NUCLEOTIDE SEQUENCE [LARGE SCALE GENOMIC DNA]</scope>
    <source>
        <strain evidence="2">28-4</strain>
    </source>
</reference>
<evidence type="ECO:0000313" key="2">
    <source>
        <dbReference type="Proteomes" id="UP000218334"/>
    </source>
</evidence>
<organism evidence="1 2">
    <name type="scientific">Armillaria solidipes</name>
    <dbReference type="NCBI Taxonomy" id="1076256"/>
    <lineage>
        <taxon>Eukaryota</taxon>
        <taxon>Fungi</taxon>
        <taxon>Dikarya</taxon>
        <taxon>Basidiomycota</taxon>
        <taxon>Agaricomycotina</taxon>
        <taxon>Agaricomycetes</taxon>
        <taxon>Agaricomycetidae</taxon>
        <taxon>Agaricales</taxon>
        <taxon>Marasmiineae</taxon>
        <taxon>Physalacriaceae</taxon>
        <taxon>Armillaria</taxon>
    </lineage>
</organism>
<dbReference type="AlphaFoldDB" id="A0A2H3AWR7"/>
<gene>
    <name evidence="1" type="ORF">ARMSODRAFT_983176</name>
</gene>
<sequence>MSFASPPHDGSRWLSLKYPRYKTLRRRYHPYTRPGSVLLIAFACLDSRRVYQTSVGDGRWSRWSLENGIGCASGPVERLKLCFFQALAICIRVVESVCRCDVI</sequence>
<proteinExistence type="predicted"/>
<keyword evidence="2" id="KW-1185">Reference proteome</keyword>